<protein>
    <submittedName>
        <fullName evidence="2">Uncharacterized protein</fullName>
    </submittedName>
</protein>
<evidence type="ECO:0000313" key="2">
    <source>
        <dbReference type="EMBL" id="RVX08443.1"/>
    </source>
</evidence>
<feature type="compositionally biased region" description="Polar residues" evidence="1">
    <location>
        <begin position="126"/>
        <end position="135"/>
    </location>
</feature>
<name>A0A438JHL0_VITVI</name>
<evidence type="ECO:0000313" key="3">
    <source>
        <dbReference type="Proteomes" id="UP000288805"/>
    </source>
</evidence>
<dbReference type="Proteomes" id="UP000288805">
    <property type="component" value="Unassembled WGS sequence"/>
</dbReference>
<proteinExistence type="predicted"/>
<dbReference type="AlphaFoldDB" id="A0A438JHL0"/>
<accession>A0A438JHL0</accession>
<feature type="region of interest" description="Disordered" evidence="1">
    <location>
        <begin position="104"/>
        <end position="135"/>
    </location>
</feature>
<evidence type="ECO:0000256" key="1">
    <source>
        <dbReference type="SAM" id="MobiDB-lite"/>
    </source>
</evidence>
<dbReference type="EMBL" id="QGNW01000041">
    <property type="protein sequence ID" value="RVX08443.1"/>
    <property type="molecule type" value="Genomic_DNA"/>
</dbReference>
<feature type="compositionally biased region" description="Low complexity" evidence="1">
    <location>
        <begin position="115"/>
        <end position="125"/>
    </location>
</feature>
<gene>
    <name evidence="2" type="ORF">CK203_014210</name>
</gene>
<sequence length="135" mass="15054">MKPRPDVMNLFPDLGLELETSNKDTWPIPITRLLGPFLFISEHPSSGHDISFFRCNFLSFKSIDFSLFKNLQMTVYARGVSVLMPGEDIPTFIAHPAPVPCPPDRIPWPLKEHNSTANPSSNSNNIADTTNQAST</sequence>
<comment type="caution">
    <text evidence="2">The sequence shown here is derived from an EMBL/GenBank/DDBJ whole genome shotgun (WGS) entry which is preliminary data.</text>
</comment>
<dbReference type="PANTHER" id="PTHR33728">
    <property type="entry name" value="CTTNBP 2 AMINO-TERMINAL-LIKE PROTEIN"/>
    <property type="match status" value="1"/>
</dbReference>
<reference evidence="2 3" key="1">
    <citation type="journal article" date="2018" name="PLoS Genet.">
        <title>Population sequencing reveals clonal diversity and ancestral inbreeding in the grapevine cultivar Chardonnay.</title>
        <authorList>
            <person name="Roach M.J."/>
            <person name="Johnson D.L."/>
            <person name="Bohlmann J."/>
            <person name="van Vuuren H.J."/>
            <person name="Jones S.J."/>
            <person name="Pretorius I.S."/>
            <person name="Schmidt S.A."/>
            <person name="Borneman A.R."/>
        </authorList>
    </citation>
    <scope>NUCLEOTIDE SEQUENCE [LARGE SCALE GENOMIC DNA]</scope>
    <source>
        <strain evidence="3">cv. Chardonnay</strain>
        <tissue evidence="2">Leaf</tissue>
    </source>
</reference>
<dbReference type="PANTHER" id="PTHR33728:SF13">
    <property type="entry name" value="CTTNBP 2 AMINO-TERMINAL-LIKE PROTEIN"/>
    <property type="match status" value="1"/>
</dbReference>
<organism evidence="2 3">
    <name type="scientific">Vitis vinifera</name>
    <name type="common">Grape</name>
    <dbReference type="NCBI Taxonomy" id="29760"/>
    <lineage>
        <taxon>Eukaryota</taxon>
        <taxon>Viridiplantae</taxon>
        <taxon>Streptophyta</taxon>
        <taxon>Embryophyta</taxon>
        <taxon>Tracheophyta</taxon>
        <taxon>Spermatophyta</taxon>
        <taxon>Magnoliopsida</taxon>
        <taxon>eudicotyledons</taxon>
        <taxon>Gunneridae</taxon>
        <taxon>Pentapetalae</taxon>
        <taxon>rosids</taxon>
        <taxon>Vitales</taxon>
        <taxon>Vitaceae</taxon>
        <taxon>Viteae</taxon>
        <taxon>Vitis</taxon>
    </lineage>
</organism>